<proteinExistence type="predicted"/>
<sequence>MKKKLESELVSIAHRILKLKGKEDVDRMHDEVSKLYEKLTVLKFAKENFEDDMPTIGNDSSFFDMLDTAFNNKVSDNIEVENKTYINLDEVEDDGIMEPVMEKIKDMVAQMPEETHQVDAILEKTLPNEAPKTVEFETITSDFATMPEFEPIEDAKKREAENEKKSLNDKLKGQSLQIGLNDKLAFIKHLFEGKNEDYDRVISQINTTHSLGEARKLIFEMIKPDYNNWDGKEEYEERFIEIIEGKFI</sequence>
<evidence type="ECO:0000313" key="2">
    <source>
        <dbReference type="Proteomes" id="UP000607435"/>
    </source>
</evidence>
<gene>
    <name evidence="1" type="ORF">H6H04_05525</name>
</gene>
<dbReference type="Proteomes" id="UP000607435">
    <property type="component" value="Unassembled WGS sequence"/>
</dbReference>
<reference evidence="1 2" key="1">
    <citation type="submission" date="2020-08" db="EMBL/GenBank/DDBJ databases">
        <title>Winogradskyella ouciana sp. nov., isolated from the hadal seawater of the Mariana Trench.</title>
        <authorList>
            <person name="He X."/>
        </authorList>
    </citation>
    <scope>NUCLEOTIDE SEQUENCE [LARGE SCALE GENOMIC DNA]</scope>
    <source>
        <strain evidence="1 2">KCTC 22026</strain>
    </source>
</reference>
<name>A0ABR6XZC2_9FLAO</name>
<protein>
    <submittedName>
        <fullName evidence="1">Uncharacterized protein</fullName>
    </submittedName>
</protein>
<dbReference type="RefSeq" id="WP_186844922.1">
    <property type="nucleotide sequence ID" value="NZ_JACOME010000001.1"/>
</dbReference>
<keyword evidence="2" id="KW-1185">Reference proteome</keyword>
<accession>A0ABR6XZC2</accession>
<evidence type="ECO:0000313" key="1">
    <source>
        <dbReference type="EMBL" id="MBC3845828.1"/>
    </source>
</evidence>
<organism evidence="1 2">
    <name type="scientific">Winogradskyella echinorum</name>
    <dbReference type="NCBI Taxonomy" id="538189"/>
    <lineage>
        <taxon>Bacteria</taxon>
        <taxon>Pseudomonadati</taxon>
        <taxon>Bacteroidota</taxon>
        <taxon>Flavobacteriia</taxon>
        <taxon>Flavobacteriales</taxon>
        <taxon>Flavobacteriaceae</taxon>
        <taxon>Winogradskyella</taxon>
    </lineage>
</organism>
<dbReference type="EMBL" id="JACOME010000001">
    <property type="protein sequence ID" value="MBC3845828.1"/>
    <property type="molecule type" value="Genomic_DNA"/>
</dbReference>
<comment type="caution">
    <text evidence="1">The sequence shown here is derived from an EMBL/GenBank/DDBJ whole genome shotgun (WGS) entry which is preliminary data.</text>
</comment>